<evidence type="ECO:0000256" key="3">
    <source>
        <dbReference type="ARBA" id="ARBA00005539"/>
    </source>
</evidence>
<dbReference type="CDD" id="cd00773">
    <property type="entry name" value="HisRS-like_core"/>
    <property type="match status" value="1"/>
</dbReference>
<dbReference type="InterPro" id="IPR006195">
    <property type="entry name" value="aa-tRNA-synth_II"/>
</dbReference>
<comment type="subcellular location">
    <subcellularLocation>
        <location evidence="1 9">Cytoplasm</location>
    </subcellularLocation>
</comment>
<dbReference type="Pfam" id="PF13393">
    <property type="entry name" value="tRNA-synt_His"/>
    <property type="match status" value="1"/>
</dbReference>
<dbReference type="InterPro" id="IPR004516">
    <property type="entry name" value="HisRS/HisZ"/>
</dbReference>
<evidence type="ECO:0000256" key="8">
    <source>
        <dbReference type="ARBA" id="ARBA00025246"/>
    </source>
</evidence>
<dbReference type="GO" id="GO:0006427">
    <property type="term" value="P:histidyl-tRNA aminoacylation"/>
    <property type="evidence" value="ECO:0007669"/>
    <property type="project" value="TreeGrafter"/>
</dbReference>
<evidence type="ECO:0000313" key="14">
    <source>
        <dbReference type="Proteomes" id="UP000261023"/>
    </source>
</evidence>
<comment type="subunit">
    <text evidence="9">Heteromultimer composed of HisG and HisZ subunits.</text>
</comment>
<dbReference type="InterPro" id="IPR041715">
    <property type="entry name" value="HisRS-like_core"/>
</dbReference>
<dbReference type="Proteomes" id="UP000263014">
    <property type="component" value="Unassembled WGS sequence"/>
</dbReference>
<feature type="binding site" evidence="10">
    <location>
        <begin position="274"/>
        <end position="275"/>
    </location>
    <ligand>
        <name>L-histidine</name>
        <dbReference type="ChEBI" id="CHEBI:57595"/>
    </ligand>
</feature>
<dbReference type="PANTHER" id="PTHR43707">
    <property type="entry name" value="HISTIDYL-TRNA SYNTHETASE"/>
    <property type="match status" value="1"/>
</dbReference>
<dbReference type="RefSeq" id="WP_002604139.1">
    <property type="nucleotide sequence ID" value="NZ_CACRUH010000011.1"/>
</dbReference>
<name>A0A374P787_9FIRM</name>
<dbReference type="GO" id="GO:0016757">
    <property type="term" value="F:glycosyltransferase activity"/>
    <property type="evidence" value="ECO:0007669"/>
    <property type="project" value="UniProtKB-KW"/>
</dbReference>
<proteinExistence type="inferred from homology"/>
<dbReference type="PIRSF" id="PIRSF001549">
    <property type="entry name" value="His-tRNA_synth"/>
    <property type="match status" value="1"/>
</dbReference>
<dbReference type="EMBL" id="QTJW01000029">
    <property type="protein sequence ID" value="RGD67073.1"/>
    <property type="molecule type" value="Genomic_DNA"/>
</dbReference>
<dbReference type="NCBIfam" id="TIGR00443">
    <property type="entry name" value="hisZ_biosyn_reg"/>
    <property type="match status" value="1"/>
</dbReference>
<keyword evidence="13" id="KW-0328">Glycosyltransferase</keyword>
<evidence type="ECO:0000256" key="9">
    <source>
        <dbReference type="HAMAP-Rule" id="MF_00125"/>
    </source>
</evidence>
<evidence type="ECO:0000256" key="6">
    <source>
        <dbReference type="ARBA" id="ARBA00022605"/>
    </source>
</evidence>
<evidence type="ECO:0000256" key="1">
    <source>
        <dbReference type="ARBA" id="ARBA00004496"/>
    </source>
</evidence>
<comment type="miscellaneous">
    <text evidence="9">This function is generally fulfilled by the C-terminal part of HisG, which is missing in some bacteria such as this one.</text>
</comment>
<gene>
    <name evidence="9 13" type="primary">hisZ</name>
    <name evidence="12" type="ORF">DWX31_29040</name>
    <name evidence="13" type="ORF">DXD79_11925</name>
</gene>
<dbReference type="Gene3D" id="3.30.930.10">
    <property type="entry name" value="Bira Bifunctional Protein, Domain 2"/>
    <property type="match status" value="1"/>
</dbReference>
<reference evidence="14 15" key="1">
    <citation type="submission" date="2018-08" db="EMBL/GenBank/DDBJ databases">
        <title>A genome reference for cultivated species of the human gut microbiota.</title>
        <authorList>
            <person name="Zou Y."/>
            <person name="Xue W."/>
            <person name="Luo G."/>
        </authorList>
    </citation>
    <scope>NUCLEOTIDE SEQUENCE [LARGE SCALE GENOMIC DNA]</scope>
    <source>
        <strain evidence="12 14">AF19-13AC</strain>
        <strain evidence="13 15">TM09-12</strain>
    </source>
</reference>
<dbReference type="HAMAP" id="MF_00125">
    <property type="entry name" value="HisZ"/>
    <property type="match status" value="1"/>
</dbReference>
<evidence type="ECO:0000256" key="2">
    <source>
        <dbReference type="ARBA" id="ARBA00004667"/>
    </source>
</evidence>
<dbReference type="EMBL" id="QSON01000005">
    <property type="protein sequence ID" value="RGJ04634.1"/>
    <property type="molecule type" value="Genomic_DNA"/>
</dbReference>
<dbReference type="InterPro" id="IPR045864">
    <property type="entry name" value="aa-tRNA-synth_II/BPL/LPL"/>
</dbReference>
<evidence type="ECO:0000313" key="12">
    <source>
        <dbReference type="EMBL" id="RGD67073.1"/>
    </source>
</evidence>
<dbReference type="AlphaFoldDB" id="A0A374P787"/>
<dbReference type="GO" id="GO:0004821">
    <property type="term" value="F:histidine-tRNA ligase activity"/>
    <property type="evidence" value="ECO:0007669"/>
    <property type="project" value="TreeGrafter"/>
</dbReference>
<evidence type="ECO:0000256" key="10">
    <source>
        <dbReference type="PIRSR" id="PIRSR001549-1"/>
    </source>
</evidence>
<evidence type="ECO:0000313" key="13">
    <source>
        <dbReference type="EMBL" id="RGJ04634.1"/>
    </source>
</evidence>
<dbReference type="GO" id="GO:0000105">
    <property type="term" value="P:L-histidine biosynthetic process"/>
    <property type="evidence" value="ECO:0007669"/>
    <property type="project" value="UniProtKB-UniRule"/>
</dbReference>
<dbReference type="GO" id="GO:0005737">
    <property type="term" value="C:cytoplasm"/>
    <property type="evidence" value="ECO:0007669"/>
    <property type="project" value="UniProtKB-SubCell"/>
</dbReference>
<evidence type="ECO:0000313" key="15">
    <source>
        <dbReference type="Proteomes" id="UP000263014"/>
    </source>
</evidence>
<organism evidence="13 15">
    <name type="scientific">Hungatella hathewayi</name>
    <dbReference type="NCBI Taxonomy" id="154046"/>
    <lineage>
        <taxon>Bacteria</taxon>
        <taxon>Bacillati</taxon>
        <taxon>Bacillota</taxon>
        <taxon>Clostridia</taxon>
        <taxon>Lachnospirales</taxon>
        <taxon>Lachnospiraceae</taxon>
        <taxon>Hungatella</taxon>
    </lineage>
</organism>
<sequence length="420" mass="48332">MANKLLHTPDGVRDIYGVECTRKAAIQNRILEIFHLYGYQDIETPTFEFFDIFNESRGSVKAKEMFKFFDRDNHTLVLRPDETPAIARCVTKYFTEEDMPLRLCYLERTFINNTSYQGRLKEAAQTGVELIGDDSSDADAEILAMVIRALKAAGLTEFQVELGEVDFFRGLLEEAGMDEEMEEKLRELIENKNYFGVEELVMEQPIPQELKDAFLKLPELFGSLEEIQAAREFTKNPRALRAIDRLEEVNRILEYYDLSEYVSYDLGMLSQYQYYTGIIFKAYTYGTGDYIVNGGRYDKLLVQFGKDAPAVGFGISVDDLMLALSRQKIDTPVRVVNTMILFEPESREQAIQLAKHFRDTSMPVQLQLKKADKTLEAYKAYAGRTTITNLLYLDEKGFSVKIVNLNLDRMDEIPLSEYLK</sequence>
<keyword evidence="7 9" id="KW-0368">Histidine biosynthesis</keyword>
<evidence type="ECO:0000259" key="11">
    <source>
        <dbReference type="PROSITE" id="PS50862"/>
    </source>
</evidence>
<dbReference type="SUPFAM" id="SSF55681">
    <property type="entry name" value="Class II aaRS and biotin synthetases"/>
    <property type="match status" value="1"/>
</dbReference>
<dbReference type="GO" id="GO:0140096">
    <property type="term" value="F:catalytic activity, acting on a protein"/>
    <property type="evidence" value="ECO:0007669"/>
    <property type="project" value="UniProtKB-ARBA"/>
</dbReference>
<comment type="caution">
    <text evidence="13">The sequence shown here is derived from an EMBL/GenBank/DDBJ whole genome shotgun (WGS) entry which is preliminary data.</text>
</comment>
<evidence type="ECO:0000256" key="4">
    <source>
        <dbReference type="ARBA" id="ARBA00020397"/>
    </source>
</evidence>
<keyword evidence="13" id="KW-0808">Transferase</keyword>
<keyword evidence="6 9" id="KW-0028">Amino-acid biosynthesis</keyword>
<dbReference type="PANTHER" id="PTHR43707:SF6">
    <property type="entry name" value="ATP PHOSPHORIBOSYLTRANSFERASE REGULATORY SUBUNIT"/>
    <property type="match status" value="1"/>
</dbReference>
<dbReference type="PROSITE" id="PS50862">
    <property type="entry name" value="AA_TRNA_LIGASE_II"/>
    <property type="match status" value="1"/>
</dbReference>
<feature type="domain" description="Aminoacyl-transfer RNA synthetases class-II family profile" evidence="11">
    <location>
        <begin position="26"/>
        <end position="332"/>
    </location>
</feature>
<feature type="binding site" evidence="10">
    <location>
        <begin position="81"/>
        <end position="83"/>
    </location>
    <ligand>
        <name>L-histidine</name>
        <dbReference type="ChEBI" id="CHEBI:57595"/>
    </ligand>
</feature>
<dbReference type="UniPathway" id="UPA00031">
    <property type="reaction ID" value="UER00006"/>
</dbReference>
<dbReference type="OrthoDB" id="9800814at2"/>
<accession>A0A374P787</accession>
<evidence type="ECO:0000256" key="7">
    <source>
        <dbReference type="ARBA" id="ARBA00023102"/>
    </source>
</evidence>
<evidence type="ECO:0000256" key="5">
    <source>
        <dbReference type="ARBA" id="ARBA00022490"/>
    </source>
</evidence>
<keyword evidence="5 9" id="KW-0963">Cytoplasm</keyword>
<comment type="similarity">
    <text evidence="3 9">Belongs to the class-II aminoacyl-tRNA synthetase family. HisZ subfamily.</text>
</comment>
<feature type="binding site" evidence="10">
    <location>
        <position position="129"/>
    </location>
    <ligand>
        <name>L-histidine</name>
        <dbReference type="ChEBI" id="CHEBI:57595"/>
    </ligand>
</feature>
<comment type="function">
    <text evidence="8 9">Required for the first step of histidine biosynthesis. May allow the feedback regulation of ATP phosphoribosyltransferase activity by histidine.</text>
</comment>
<feature type="binding site" evidence="10">
    <location>
        <position position="125"/>
    </location>
    <ligand>
        <name>L-histidine</name>
        <dbReference type="ChEBI" id="CHEBI:57595"/>
    </ligand>
</feature>
<dbReference type="Proteomes" id="UP000261023">
    <property type="component" value="Unassembled WGS sequence"/>
</dbReference>
<dbReference type="InterPro" id="IPR004517">
    <property type="entry name" value="HisZ"/>
</dbReference>
<protein>
    <recommendedName>
        <fullName evidence="4 9">ATP phosphoribosyltransferase regulatory subunit</fullName>
    </recommendedName>
</protein>
<comment type="pathway">
    <text evidence="2 9">Amino-acid biosynthesis; L-histidine biosynthesis; L-histidine from 5-phospho-alpha-D-ribose 1-diphosphate: step 1/9.</text>
</comment>